<keyword evidence="2" id="KW-1185">Reference proteome</keyword>
<gene>
    <name evidence="1" type="ORF">HPB48_021917</name>
</gene>
<dbReference type="VEuPathDB" id="VectorBase:HLOH_045667"/>
<dbReference type="OMA" id="CAFAGIH"/>
<evidence type="ECO:0000313" key="1">
    <source>
        <dbReference type="EMBL" id="KAH9374315.1"/>
    </source>
</evidence>
<comment type="caution">
    <text evidence="1">The sequence shown here is derived from an EMBL/GenBank/DDBJ whole genome shotgun (WGS) entry which is preliminary data.</text>
</comment>
<dbReference type="OrthoDB" id="6515318at2759"/>
<name>A0A9J6GGM7_HAELO</name>
<organism evidence="1 2">
    <name type="scientific">Haemaphysalis longicornis</name>
    <name type="common">Bush tick</name>
    <dbReference type="NCBI Taxonomy" id="44386"/>
    <lineage>
        <taxon>Eukaryota</taxon>
        <taxon>Metazoa</taxon>
        <taxon>Ecdysozoa</taxon>
        <taxon>Arthropoda</taxon>
        <taxon>Chelicerata</taxon>
        <taxon>Arachnida</taxon>
        <taxon>Acari</taxon>
        <taxon>Parasitiformes</taxon>
        <taxon>Ixodida</taxon>
        <taxon>Ixodoidea</taxon>
        <taxon>Ixodidae</taxon>
        <taxon>Haemaphysalinae</taxon>
        <taxon>Haemaphysalis</taxon>
    </lineage>
</organism>
<dbReference type="AlphaFoldDB" id="A0A9J6GGM7"/>
<accession>A0A9J6GGM7</accession>
<protein>
    <recommendedName>
        <fullName evidence="3">RNA-directed DNA polymerase from mobile element jockey</fullName>
    </recommendedName>
</protein>
<proteinExistence type="predicted"/>
<dbReference type="Proteomes" id="UP000821853">
    <property type="component" value="Chromosome 4"/>
</dbReference>
<reference evidence="1 2" key="1">
    <citation type="journal article" date="2020" name="Cell">
        <title>Large-Scale Comparative Analyses of Tick Genomes Elucidate Their Genetic Diversity and Vector Capacities.</title>
        <authorList>
            <consortium name="Tick Genome and Microbiome Consortium (TIGMIC)"/>
            <person name="Jia N."/>
            <person name="Wang J."/>
            <person name="Shi W."/>
            <person name="Du L."/>
            <person name="Sun Y."/>
            <person name="Zhan W."/>
            <person name="Jiang J.F."/>
            <person name="Wang Q."/>
            <person name="Zhang B."/>
            <person name="Ji P."/>
            <person name="Bell-Sakyi L."/>
            <person name="Cui X.M."/>
            <person name="Yuan T.T."/>
            <person name="Jiang B.G."/>
            <person name="Yang W.F."/>
            <person name="Lam T.T."/>
            <person name="Chang Q.C."/>
            <person name="Ding S.J."/>
            <person name="Wang X.J."/>
            <person name="Zhu J.G."/>
            <person name="Ruan X.D."/>
            <person name="Zhao L."/>
            <person name="Wei J.T."/>
            <person name="Ye R.Z."/>
            <person name="Que T.C."/>
            <person name="Du C.H."/>
            <person name="Zhou Y.H."/>
            <person name="Cheng J.X."/>
            <person name="Dai P.F."/>
            <person name="Guo W.B."/>
            <person name="Han X.H."/>
            <person name="Huang E.J."/>
            <person name="Li L.F."/>
            <person name="Wei W."/>
            <person name="Gao Y.C."/>
            <person name="Liu J.Z."/>
            <person name="Shao H.Z."/>
            <person name="Wang X."/>
            <person name="Wang C.C."/>
            <person name="Yang T.C."/>
            <person name="Huo Q.B."/>
            <person name="Li W."/>
            <person name="Chen H.Y."/>
            <person name="Chen S.E."/>
            <person name="Zhou L.G."/>
            <person name="Ni X.B."/>
            <person name="Tian J.H."/>
            <person name="Sheng Y."/>
            <person name="Liu T."/>
            <person name="Pan Y.S."/>
            <person name="Xia L.Y."/>
            <person name="Li J."/>
            <person name="Zhao F."/>
            <person name="Cao W.C."/>
        </authorList>
    </citation>
    <scope>NUCLEOTIDE SEQUENCE [LARGE SCALE GENOMIC DNA]</scope>
    <source>
        <strain evidence="1">HaeL-2018</strain>
    </source>
</reference>
<evidence type="ECO:0000313" key="2">
    <source>
        <dbReference type="Proteomes" id="UP000821853"/>
    </source>
</evidence>
<evidence type="ECO:0008006" key="3">
    <source>
        <dbReference type="Google" id="ProtNLM"/>
    </source>
</evidence>
<sequence length="139" mass="15856">MLVMDDKYGTKPPKVVMDGEKIKKENLMKLLGVVFDPKLTFLPHLEYVQKTVRSLNRKLCAFAGIHWGFAGNKLKVVYKKAIERIIVYAAPVWYSNHPHKLRKLRAIQRPSLIKITQAYRTAPNNSLCVLAGSCQYTSP</sequence>
<dbReference type="EMBL" id="JABSTR010000006">
    <property type="protein sequence ID" value="KAH9374315.1"/>
    <property type="molecule type" value="Genomic_DNA"/>
</dbReference>